<dbReference type="Proteomes" id="UP000507470">
    <property type="component" value="Unassembled WGS sequence"/>
</dbReference>
<evidence type="ECO:0000313" key="3">
    <source>
        <dbReference type="Proteomes" id="UP000507470"/>
    </source>
</evidence>
<feature type="region of interest" description="Disordered" evidence="1">
    <location>
        <begin position="360"/>
        <end position="387"/>
    </location>
</feature>
<protein>
    <recommendedName>
        <fullName evidence="4">DZIP3-like HEPN domain-containing protein</fullName>
    </recommendedName>
</protein>
<sequence>MYSRIQKNVCDLDFSTEIFETINRTMAANEDVEKQFLRLFMFSHKISLPVVRTFFVSNVLGKSNYNNDIITFLEHHKHELFHLVGDYKCCQCTKLPSLQPTLYAFRLGNNQFNKLYDVGLSQPGHFSKGSRGRVFQQCICCVTVRKETNPKTYDISLLITILYKCVKLSDNIRLWLDTIRKCRNRLSHLNDINDFSQSEIQTLWGNLECSVLMLAAEVTAQPDYKESIETQVDILKYADYSRDVVTPIMEAMQLEINNNINGIKQNQIVVYDAMKCLTTNVKELAHNCKEDNKKMSEHVSASTMAVLSTQQDAFNNLSAQVAQCHIKDVEHQRKVSETMEHAIQKLNFVVEIVNKSHGLGTDKSLQKNDTGKKTSTTEDRKRDDDSETMPYKLRWKIETPGHLEHKKDDIVKVLKKAIEIVKIGTSHEIEDVYEGSITIDTLLPMSILQEKEAFHHSIRTFLTAIVSICGIDTTIPLEVKVQITLIDQEKGSVRYSIDEMNHTTMINQAVQAVPTMIERSTTAMESHINETTDNPDCIQKAGDVLMLYGMQIKDNTLLQPSEMQSAVTNYDDKKRSIIADFHEPNILLIGCFKDVEWVESILTVCESLTPICQIQNTKMSKKLLNTKTVKYIVYIASRSSHGSYNLKPLLECLSESKRFLNEIVTIRMDNVMPPDMLIESKQISISDVEEEWVPSLMDAIAMTGSMMYILTFYKKSNFVPNFEKFLFGDSYLAYTDDIEGCFVLLGSFKHVTFIGSILSKFSMDFKIHVRQKSSVPLNYDNMKGIVCLLSKDLHLEYLLHPVILHSNLWPLNVVTVLMNQMNLPKILLDTIQVDATGNNEDWVQEFIHAVHNMPSKAYILRFKDGHNRRRQRSLRYVEDNEIIDNGFILVMGDANAIAWFKSVLSMNKQTPIVQLEAVPYIQLRRITIKSIICIIANSSNEDLSLHPNMKRFECWPNKVITVARKNMTVPNLLEGTKQYVDTGYDANWLTDVMDEISRLLSIVNILRFKVGENLDDNKEDVLLMGNTIDVQWFYSTLKESKRIVHSEIKLKQIALEKLCRNTIKSIICRTRRFERGRLLSVSKY</sequence>
<name>A0A6J8BE71_MYTCO</name>
<feature type="compositionally biased region" description="Basic and acidic residues" evidence="1">
    <location>
        <begin position="364"/>
        <end position="384"/>
    </location>
</feature>
<evidence type="ECO:0008006" key="4">
    <source>
        <dbReference type="Google" id="ProtNLM"/>
    </source>
</evidence>
<evidence type="ECO:0000256" key="1">
    <source>
        <dbReference type="SAM" id="MobiDB-lite"/>
    </source>
</evidence>
<keyword evidence="3" id="KW-1185">Reference proteome</keyword>
<organism evidence="2 3">
    <name type="scientific">Mytilus coruscus</name>
    <name type="common">Sea mussel</name>
    <dbReference type="NCBI Taxonomy" id="42192"/>
    <lineage>
        <taxon>Eukaryota</taxon>
        <taxon>Metazoa</taxon>
        <taxon>Spiralia</taxon>
        <taxon>Lophotrochozoa</taxon>
        <taxon>Mollusca</taxon>
        <taxon>Bivalvia</taxon>
        <taxon>Autobranchia</taxon>
        <taxon>Pteriomorphia</taxon>
        <taxon>Mytilida</taxon>
        <taxon>Mytiloidea</taxon>
        <taxon>Mytilidae</taxon>
        <taxon>Mytilinae</taxon>
        <taxon>Mytilus</taxon>
    </lineage>
</organism>
<gene>
    <name evidence="2" type="ORF">MCOR_17581</name>
</gene>
<dbReference type="OrthoDB" id="6189865at2759"/>
<evidence type="ECO:0000313" key="2">
    <source>
        <dbReference type="EMBL" id="CAC5381711.1"/>
    </source>
</evidence>
<reference evidence="2 3" key="1">
    <citation type="submission" date="2020-06" db="EMBL/GenBank/DDBJ databases">
        <authorList>
            <person name="Li R."/>
            <person name="Bekaert M."/>
        </authorList>
    </citation>
    <scope>NUCLEOTIDE SEQUENCE [LARGE SCALE GENOMIC DNA]</scope>
    <source>
        <strain evidence="3">wild</strain>
    </source>
</reference>
<accession>A0A6J8BE71</accession>
<proteinExistence type="predicted"/>
<dbReference type="AlphaFoldDB" id="A0A6J8BE71"/>
<dbReference type="EMBL" id="CACVKT020003094">
    <property type="protein sequence ID" value="CAC5381711.1"/>
    <property type="molecule type" value="Genomic_DNA"/>
</dbReference>